<dbReference type="GO" id="GO:0015833">
    <property type="term" value="P:peptide transport"/>
    <property type="evidence" value="ECO:0007669"/>
    <property type="project" value="TreeGrafter"/>
</dbReference>
<dbReference type="PIRSF" id="PIRSF002741">
    <property type="entry name" value="MppA"/>
    <property type="match status" value="1"/>
</dbReference>
<evidence type="ECO:0000256" key="2">
    <source>
        <dbReference type="ARBA" id="ARBA00022448"/>
    </source>
</evidence>
<proteinExistence type="inferred from homology"/>
<dbReference type="GO" id="GO:0042597">
    <property type="term" value="C:periplasmic space"/>
    <property type="evidence" value="ECO:0007669"/>
    <property type="project" value="UniProtKB-ARBA"/>
</dbReference>
<reference evidence="5 6" key="1">
    <citation type="submission" date="2017-11" db="EMBL/GenBank/DDBJ databases">
        <title>Draft genome of Arthrobacter agilis strain UMCV2, a plant growth-promoting rhizobacterium and biocontrol capacity of phytopathogenic fungi.</title>
        <authorList>
            <person name="Martinez-Camara R."/>
            <person name="Santoyo G."/>
            <person name="Moreno-Hagelsieb G."/>
            <person name="Valencia-Cantero E."/>
        </authorList>
    </citation>
    <scope>NUCLEOTIDE SEQUENCE [LARGE SCALE GENOMIC DNA]</scope>
    <source>
        <strain evidence="5 6">UMCV2</strain>
    </source>
</reference>
<evidence type="ECO:0000256" key="3">
    <source>
        <dbReference type="ARBA" id="ARBA00022729"/>
    </source>
</evidence>
<dbReference type="GO" id="GO:0043190">
    <property type="term" value="C:ATP-binding cassette (ABC) transporter complex"/>
    <property type="evidence" value="ECO:0007669"/>
    <property type="project" value="InterPro"/>
</dbReference>
<protein>
    <submittedName>
        <fullName evidence="5">ABC transporter substrate-binding protein</fullName>
    </submittedName>
</protein>
<dbReference type="CDD" id="cd08493">
    <property type="entry name" value="PBP2_DppA_like"/>
    <property type="match status" value="1"/>
</dbReference>
<evidence type="ECO:0000313" key="5">
    <source>
        <dbReference type="EMBL" id="AUZ88448.1"/>
    </source>
</evidence>
<gene>
    <name evidence="5" type="ORF">CVO76_12980</name>
</gene>
<dbReference type="Gene3D" id="3.90.76.10">
    <property type="entry name" value="Dipeptide-binding Protein, Domain 1"/>
    <property type="match status" value="1"/>
</dbReference>
<dbReference type="AlphaFoldDB" id="A0A2L0UGW0"/>
<sequence>MSNRGTSVRGAGFARKRAALTAGFSIAALLLTGCVQSQREENTGTEGEAAVDSTFVFAASSDPKSLDPAFASDGESFRVSRQIFEGLVGVEPGTADPAPLLAESWETAEDGLSTVFQLKEGVTFHDGTPFNAEAVCFNFDRWYNWTGIQQAETTSYYYGSLFRGFADSPENAVYESCEANGDNEVTVNLAKPFAGFIAALSLPAFAMQSPTALEEFTADEIGGTAEAPSLSEYALGHPVGTGPFKFDSWDVGQQLELSIFDDYWGEKGQITKTIFRIIDDPQARRQALEAGDIDGYDLVAPADTQSLKDAGYNITPRDPFTILYLGMNQAVPELKDPKVREAIAHAIDKDALVSQTLPEGTKVATQFIPEVVDGYNEDVTTYDYDPERAKELLAEAGFPDGFDVTFNYPTNVSRPYMPTPEQVFTNLQAQLSEVGITVNPAPAAWSPDYLNQVQGTPDHGLHLLGWTGDYNDTDNFIGVFFGQEKLEFGFDNPELFAALDEARGTSDRDQQTEMYKEINEQIAEFNPAIPLAHPAPSLAFAPRVTSYPASPVNDEVFTDIELSE</sequence>
<dbReference type="PANTHER" id="PTHR30290">
    <property type="entry name" value="PERIPLASMIC BINDING COMPONENT OF ABC TRANSPORTER"/>
    <property type="match status" value="1"/>
</dbReference>
<dbReference type="InterPro" id="IPR039424">
    <property type="entry name" value="SBP_5"/>
</dbReference>
<evidence type="ECO:0000256" key="1">
    <source>
        <dbReference type="ARBA" id="ARBA00005695"/>
    </source>
</evidence>
<evidence type="ECO:0000259" key="4">
    <source>
        <dbReference type="Pfam" id="PF00496"/>
    </source>
</evidence>
<dbReference type="Proteomes" id="UP000239187">
    <property type="component" value="Chromosome"/>
</dbReference>
<dbReference type="PROSITE" id="PS51257">
    <property type="entry name" value="PROKAR_LIPOPROTEIN"/>
    <property type="match status" value="1"/>
</dbReference>
<accession>A0A2L0UGW0</accession>
<dbReference type="PANTHER" id="PTHR30290:SF9">
    <property type="entry name" value="OLIGOPEPTIDE-BINDING PROTEIN APPA"/>
    <property type="match status" value="1"/>
</dbReference>
<name>A0A2L0UGW0_9MICC</name>
<dbReference type="Pfam" id="PF00496">
    <property type="entry name" value="SBP_bac_5"/>
    <property type="match status" value="1"/>
</dbReference>
<dbReference type="SUPFAM" id="SSF53850">
    <property type="entry name" value="Periplasmic binding protein-like II"/>
    <property type="match status" value="1"/>
</dbReference>
<keyword evidence="3" id="KW-0732">Signal</keyword>
<dbReference type="EMBL" id="CP024915">
    <property type="protein sequence ID" value="AUZ88448.1"/>
    <property type="molecule type" value="Genomic_DNA"/>
</dbReference>
<dbReference type="Gene3D" id="3.40.190.10">
    <property type="entry name" value="Periplasmic binding protein-like II"/>
    <property type="match status" value="1"/>
</dbReference>
<organism evidence="5 6">
    <name type="scientific">Arthrobacter agilis</name>
    <dbReference type="NCBI Taxonomy" id="37921"/>
    <lineage>
        <taxon>Bacteria</taxon>
        <taxon>Bacillati</taxon>
        <taxon>Actinomycetota</taxon>
        <taxon>Actinomycetes</taxon>
        <taxon>Micrococcales</taxon>
        <taxon>Micrococcaceae</taxon>
        <taxon>Arthrobacter</taxon>
    </lineage>
</organism>
<evidence type="ECO:0000313" key="6">
    <source>
        <dbReference type="Proteomes" id="UP000239187"/>
    </source>
</evidence>
<dbReference type="InterPro" id="IPR000914">
    <property type="entry name" value="SBP_5_dom"/>
</dbReference>
<keyword evidence="2" id="KW-0813">Transport</keyword>
<dbReference type="GO" id="GO:1904680">
    <property type="term" value="F:peptide transmembrane transporter activity"/>
    <property type="evidence" value="ECO:0007669"/>
    <property type="project" value="TreeGrafter"/>
</dbReference>
<dbReference type="InterPro" id="IPR030678">
    <property type="entry name" value="Peptide/Ni-bd"/>
</dbReference>
<feature type="domain" description="Solute-binding protein family 5" evidence="4">
    <location>
        <begin position="97"/>
        <end position="483"/>
    </location>
</feature>
<dbReference type="RefSeq" id="WP_133081192.1">
    <property type="nucleotide sequence ID" value="NZ_CP024915.1"/>
</dbReference>
<comment type="similarity">
    <text evidence="1">Belongs to the bacterial solute-binding protein 5 family.</text>
</comment>
<dbReference type="Gene3D" id="3.10.105.10">
    <property type="entry name" value="Dipeptide-binding Protein, Domain 3"/>
    <property type="match status" value="1"/>
</dbReference>